<dbReference type="OrthoDB" id="63989at2759"/>
<dbReference type="PROSITE" id="PS51392">
    <property type="entry name" value="KEN"/>
    <property type="match status" value="1"/>
</dbReference>
<dbReference type="GO" id="GO:0070059">
    <property type="term" value="P:intrinsic apoptotic signaling pathway in response to endoplasmic reticulum stress"/>
    <property type="evidence" value="ECO:0007669"/>
    <property type="project" value="TreeGrafter"/>
</dbReference>
<dbReference type="Pfam" id="PF06479">
    <property type="entry name" value="Ribonuc_2-5A"/>
    <property type="match status" value="1"/>
</dbReference>
<dbReference type="GO" id="GO:0004674">
    <property type="term" value="F:protein serine/threonine kinase activity"/>
    <property type="evidence" value="ECO:0007669"/>
    <property type="project" value="InterPro"/>
</dbReference>
<feature type="domain" description="KEN" evidence="5">
    <location>
        <begin position="456"/>
        <end position="587"/>
    </location>
</feature>
<keyword evidence="2" id="KW-0547">Nucleotide-binding</keyword>
<dbReference type="SUPFAM" id="SSF56112">
    <property type="entry name" value="Protein kinase-like (PK-like)"/>
    <property type="match status" value="1"/>
</dbReference>
<dbReference type="PANTHER" id="PTHR13954">
    <property type="entry name" value="IRE1-RELATED"/>
    <property type="match status" value="1"/>
</dbReference>
<dbReference type="SMART" id="SM00220">
    <property type="entry name" value="S_TKc"/>
    <property type="match status" value="1"/>
</dbReference>
<dbReference type="Proteomes" id="UP000298061">
    <property type="component" value="Unassembled WGS sequence"/>
</dbReference>
<evidence type="ECO:0000259" key="4">
    <source>
        <dbReference type="PROSITE" id="PS50011"/>
    </source>
</evidence>
<keyword evidence="3" id="KW-0067">ATP-binding</keyword>
<dbReference type="Gene3D" id="1.20.1440.180">
    <property type="entry name" value="KEN domain"/>
    <property type="match status" value="1"/>
</dbReference>
<comment type="caution">
    <text evidence="6">The sequence shown here is derived from an EMBL/GenBank/DDBJ whole genome shotgun (WGS) entry which is preliminary data.</text>
</comment>
<dbReference type="GO" id="GO:0004521">
    <property type="term" value="F:RNA endonuclease activity"/>
    <property type="evidence" value="ECO:0007669"/>
    <property type="project" value="InterPro"/>
</dbReference>
<dbReference type="InterPro" id="IPR000719">
    <property type="entry name" value="Prot_kinase_dom"/>
</dbReference>
<protein>
    <recommendedName>
        <fullName evidence="8">Protein kinase domain-containing protein</fullName>
    </recommendedName>
</protein>
<evidence type="ECO:0000256" key="3">
    <source>
        <dbReference type="ARBA" id="ARBA00022840"/>
    </source>
</evidence>
<dbReference type="GO" id="GO:0006397">
    <property type="term" value="P:mRNA processing"/>
    <property type="evidence" value="ECO:0007669"/>
    <property type="project" value="InterPro"/>
</dbReference>
<dbReference type="STRING" id="135208.A0A4Z0A102"/>
<keyword evidence="7" id="KW-1185">Reference proteome</keyword>
<evidence type="ECO:0000313" key="7">
    <source>
        <dbReference type="Proteomes" id="UP000298061"/>
    </source>
</evidence>
<dbReference type="InterPro" id="IPR045133">
    <property type="entry name" value="IRE1/2-like"/>
</dbReference>
<dbReference type="Gene3D" id="3.30.200.20">
    <property type="entry name" value="Phosphorylase Kinase, domain 1"/>
    <property type="match status" value="1"/>
</dbReference>
<dbReference type="InterPro" id="IPR038357">
    <property type="entry name" value="KEN_sf"/>
</dbReference>
<dbReference type="PROSITE" id="PS00108">
    <property type="entry name" value="PROTEIN_KINASE_ST"/>
    <property type="match status" value="1"/>
</dbReference>
<evidence type="ECO:0008006" key="8">
    <source>
        <dbReference type="Google" id="ProtNLM"/>
    </source>
</evidence>
<dbReference type="PROSITE" id="PS50011">
    <property type="entry name" value="PROTEIN_KINASE_DOM"/>
    <property type="match status" value="1"/>
</dbReference>
<evidence type="ECO:0000256" key="1">
    <source>
        <dbReference type="ARBA" id="ARBA00022729"/>
    </source>
</evidence>
<dbReference type="InterPro" id="IPR010513">
    <property type="entry name" value="KEN_dom"/>
</dbReference>
<feature type="domain" description="Protein kinase" evidence="4">
    <location>
        <begin position="158"/>
        <end position="453"/>
    </location>
</feature>
<dbReference type="PANTHER" id="PTHR13954:SF6">
    <property type="entry name" value="NON-SPECIFIC SERINE_THREONINE PROTEIN KINASE"/>
    <property type="match status" value="1"/>
</dbReference>
<sequence>MTNVPANRNALKDVDFPWIINYARNCQRELGSKHDTPAELSDLHDQLNSIMVAAAETQRVVIGPQRDETDISVRNALTHSISVCAVLLQEKWPRIAMGLKAAYSMSKDISGEDRLKSIDWKELKSLAARLKEQVQAMEVYLSSLPPSPRVAPSLEIDRKQLIAFGSGDTAVYKGTFDGRAVAVKRLQKSRVTPATKEVDILLQTEGHPNIIRFHFLASDEDDVYWYLVLDLCPATLADIVLRPDQYPFIASHFDPKAALRDVSSGLHYLHALDIVHRDIKPTNILISPGRTGPGEGAHRILISDFGLCKRLGLGDGQPLSPTSAVQGTDGWCAPEIIRGEVVFDDLVDLNSTSPQPSDDTSIPGIQGDKNRLKKSLDIFALGLLFYFTLTHGQHAFGSEERNLNILRNNRSLEHLHLTDKSENVEITDLISRMLHPSAEQRLTIMQCYMHAFFWSRMDRIYFLHVASDYFNDTDHESKPEIRTIEDDANSVIGSNWLSRFDRDFIQALDAKSLRYDGQSIKSLLRMIRQQWSFDFLPANIRHQIGSTSDDHLVYFTDRFPHLLTHVYQVIAKSGASGTELFQRYFNPEHE</sequence>
<dbReference type="GO" id="GO:0036498">
    <property type="term" value="P:IRE1-mediated unfolded protein response"/>
    <property type="evidence" value="ECO:0007669"/>
    <property type="project" value="TreeGrafter"/>
</dbReference>
<dbReference type="EMBL" id="SFCI01000291">
    <property type="protein sequence ID" value="TFY80762.1"/>
    <property type="molecule type" value="Genomic_DNA"/>
</dbReference>
<gene>
    <name evidence="6" type="ORF">EWM64_g3251</name>
</gene>
<dbReference type="GO" id="GO:1990604">
    <property type="term" value="C:IRE1-TRAF2-ASK1 complex"/>
    <property type="evidence" value="ECO:0007669"/>
    <property type="project" value="TreeGrafter"/>
</dbReference>
<keyword evidence="1" id="KW-0732">Signal</keyword>
<dbReference type="GO" id="GO:0005524">
    <property type="term" value="F:ATP binding"/>
    <property type="evidence" value="ECO:0007669"/>
    <property type="project" value="UniProtKB-KW"/>
</dbReference>
<organism evidence="6 7">
    <name type="scientific">Hericium alpestre</name>
    <dbReference type="NCBI Taxonomy" id="135208"/>
    <lineage>
        <taxon>Eukaryota</taxon>
        <taxon>Fungi</taxon>
        <taxon>Dikarya</taxon>
        <taxon>Basidiomycota</taxon>
        <taxon>Agaricomycotina</taxon>
        <taxon>Agaricomycetes</taxon>
        <taxon>Russulales</taxon>
        <taxon>Hericiaceae</taxon>
        <taxon>Hericium</taxon>
    </lineage>
</organism>
<proteinExistence type="predicted"/>
<dbReference type="GO" id="GO:0051082">
    <property type="term" value="F:unfolded protein binding"/>
    <property type="evidence" value="ECO:0007669"/>
    <property type="project" value="TreeGrafter"/>
</dbReference>
<evidence type="ECO:0000313" key="6">
    <source>
        <dbReference type="EMBL" id="TFY80762.1"/>
    </source>
</evidence>
<dbReference type="InterPro" id="IPR008271">
    <property type="entry name" value="Ser/Thr_kinase_AS"/>
</dbReference>
<evidence type="ECO:0000256" key="2">
    <source>
        <dbReference type="ARBA" id="ARBA00022741"/>
    </source>
</evidence>
<reference evidence="6 7" key="1">
    <citation type="submission" date="2019-02" db="EMBL/GenBank/DDBJ databases">
        <title>Genome sequencing of the rare red list fungi Hericium alpestre (H. flagellum).</title>
        <authorList>
            <person name="Buettner E."/>
            <person name="Kellner H."/>
        </authorList>
    </citation>
    <scope>NUCLEOTIDE SEQUENCE [LARGE SCALE GENOMIC DNA]</scope>
    <source>
        <strain evidence="6 7">DSM 108284</strain>
    </source>
</reference>
<accession>A0A4Z0A102</accession>
<name>A0A4Z0A102_9AGAM</name>
<dbReference type="Pfam" id="PF00069">
    <property type="entry name" value="Pkinase"/>
    <property type="match status" value="1"/>
</dbReference>
<evidence type="ECO:0000259" key="5">
    <source>
        <dbReference type="PROSITE" id="PS51392"/>
    </source>
</evidence>
<dbReference type="Gene3D" id="1.10.510.10">
    <property type="entry name" value="Transferase(Phosphotransferase) domain 1"/>
    <property type="match status" value="1"/>
</dbReference>
<dbReference type="InterPro" id="IPR011009">
    <property type="entry name" value="Kinase-like_dom_sf"/>
</dbReference>
<dbReference type="AlphaFoldDB" id="A0A4Z0A102"/>